<feature type="domain" description="Mannosyl-glycoprotein endo-beta-N-acetylglucosamidase-like" evidence="3">
    <location>
        <begin position="37"/>
        <end position="195"/>
    </location>
</feature>
<evidence type="ECO:0000256" key="1">
    <source>
        <dbReference type="ARBA" id="ARBA00010266"/>
    </source>
</evidence>
<proteinExistence type="inferred from homology"/>
<name>A0A091BSX2_STREI</name>
<evidence type="ECO:0000259" key="3">
    <source>
        <dbReference type="SMART" id="SM00047"/>
    </source>
</evidence>
<evidence type="ECO:0000313" key="5">
    <source>
        <dbReference type="EMBL" id="SFL42664.1"/>
    </source>
</evidence>
<evidence type="ECO:0000313" key="4">
    <source>
        <dbReference type="EMBL" id="KFN88761.1"/>
    </source>
</evidence>
<dbReference type="SUPFAM" id="SSF53955">
    <property type="entry name" value="Lysozyme-like"/>
    <property type="match status" value="1"/>
</dbReference>
<protein>
    <submittedName>
        <fullName evidence="4 5">Peptidoglycan hydrolase</fullName>
    </submittedName>
</protein>
<dbReference type="EMBL" id="AUZH01000002">
    <property type="protein sequence ID" value="KFN88761.1"/>
    <property type="molecule type" value="Genomic_DNA"/>
</dbReference>
<dbReference type="PRINTS" id="PR01002">
    <property type="entry name" value="FLGFLGJ"/>
</dbReference>
<dbReference type="Proteomes" id="UP000182793">
    <property type="component" value="Unassembled WGS sequence"/>
</dbReference>
<comment type="similarity">
    <text evidence="1">Belongs to the glycosyl hydrolase 73 family.</text>
</comment>
<dbReference type="InterPro" id="IPR023346">
    <property type="entry name" value="Lysozyme-like_dom_sf"/>
</dbReference>
<dbReference type="EMBL" id="FOTG01000011">
    <property type="protein sequence ID" value="SFL42664.1"/>
    <property type="molecule type" value="Genomic_DNA"/>
</dbReference>
<dbReference type="Pfam" id="PF01832">
    <property type="entry name" value="Glucosaminidase"/>
    <property type="match status" value="1"/>
</dbReference>
<dbReference type="SMART" id="SM00047">
    <property type="entry name" value="LYZ2"/>
    <property type="match status" value="1"/>
</dbReference>
<dbReference type="GO" id="GO:0004040">
    <property type="term" value="F:amidase activity"/>
    <property type="evidence" value="ECO:0007669"/>
    <property type="project" value="InterPro"/>
</dbReference>
<sequence>MKSRFSFVQFLVFLAVLVLGIFSPLYAHRATPSANKTEKVSYNKSEFFADIAPTVQEVAEAYGVRPSLVMAQAALESDYGQNLLAVKYHNLFAVFAQPGNKPVTLKYKRYFVNEWQTEIGQFAVYKSWDDAIYDYFALLKSGKIRNSEGAYDIMVSNKGYKKPAQALQDMGFSSDPNYASKLIAIIEENDLTTYDK</sequence>
<dbReference type="InterPro" id="IPR051056">
    <property type="entry name" value="Glycosyl_Hydrolase_73"/>
</dbReference>
<reference evidence="4 6" key="1">
    <citation type="journal article" date="2014" name="Genome Announc.">
        <title>Draft Genome Sequences of Streptococcus bovis Strains ATCC 33317 and JB1.</title>
        <authorList>
            <person name="Benahmed F.H."/>
            <person name="Gopinath G.R."/>
            <person name="Harbottle H."/>
            <person name="Cotta M.A."/>
            <person name="Luo Y."/>
            <person name="Henderson C."/>
            <person name="Teri P."/>
            <person name="Soppet D."/>
            <person name="Rasmussen M."/>
            <person name="Whitehead T.R."/>
            <person name="Davidson M."/>
        </authorList>
    </citation>
    <scope>NUCLEOTIDE SEQUENCE [LARGE SCALE GENOMIC DNA]</scope>
    <source>
        <strain evidence="4 6">JB1</strain>
    </source>
</reference>
<dbReference type="PANTHER" id="PTHR33308:SF9">
    <property type="entry name" value="PEPTIDOGLYCAN HYDROLASE FLGJ"/>
    <property type="match status" value="1"/>
</dbReference>
<evidence type="ECO:0000256" key="2">
    <source>
        <dbReference type="ARBA" id="ARBA00022801"/>
    </source>
</evidence>
<evidence type="ECO:0000313" key="7">
    <source>
        <dbReference type="Proteomes" id="UP000182793"/>
    </source>
</evidence>
<dbReference type="Gene3D" id="1.10.530.10">
    <property type="match status" value="1"/>
</dbReference>
<dbReference type="AlphaFoldDB" id="A0A091BSX2"/>
<evidence type="ECO:0000313" key="6">
    <source>
        <dbReference type="Proteomes" id="UP000029382"/>
    </source>
</evidence>
<keyword evidence="7" id="KW-1185">Reference proteome</keyword>
<dbReference type="PANTHER" id="PTHR33308">
    <property type="entry name" value="PEPTIDOGLYCAN HYDROLASE FLGJ"/>
    <property type="match status" value="1"/>
</dbReference>
<dbReference type="Proteomes" id="UP000029382">
    <property type="component" value="Unassembled WGS sequence"/>
</dbReference>
<dbReference type="RefSeq" id="WP_039696006.1">
    <property type="nucleotide sequence ID" value="NZ_AUZH01000002.1"/>
</dbReference>
<accession>A0A091BSX2</accession>
<dbReference type="Gene3D" id="4.10.80.30">
    <property type="entry name" value="DNA polymerase, domain 6"/>
    <property type="match status" value="1"/>
</dbReference>
<keyword evidence="2 4" id="KW-0378">Hydrolase</keyword>
<gene>
    <name evidence="4" type="ORF">H702_00805</name>
    <name evidence="5" type="ORF">SAMN02910290_01762</name>
</gene>
<comment type="caution">
    <text evidence="4">The sequence shown here is derived from an EMBL/GenBank/DDBJ whole genome shotgun (WGS) entry which is preliminary data.</text>
</comment>
<reference evidence="5 7" key="2">
    <citation type="submission" date="2016-10" db="EMBL/GenBank/DDBJ databases">
        <authorList>
            <person name="Varghese N."/>
            <person name="Submissions S."/>
        </authorList>
    </citation>
    <scope>NUCLEOTIDE SEQUENCE [LARGE SCALE GENOMIC DNA]</scope>
    <source>
        <strain evidence="5 7">JB1</strain>
    </source>
</reference>
<organism evidence="4 6">
    <name type="scientific">Streptococcus equinus JB1</name>
    <dbReference type="NCBI Taxonomy" id="1294274"/>
    <lineage>
        <taxon>Bacteria</taxon>
        <taxon>Bacillati</taxon>
        <taxon>Bacillota</taxon>
        <taxon>Bacilli</taxon>
        <taxon>Lactobacillales</taxon>
        <taxon>Streptococcaceae</taxon>
        <taxon>Streptococcus</taxon>
    </lineage>
</organism>
<dbReference type="InterPro" id="IPR002901">
    <property type="entry name" value="MGlyc_endo_b_GlcNAc-like_dom"/>
</dbReference>